<keyword evidence="6" id="KW-0444">Lipid biosynthesis</keyword>
<dbReference type="GO" id="GO:0016020">
    <property type="term" value="C:membrane"/>
    <property type="evidence" value="ECO:0007669"/>
    <property type="project" value="UniProtKB-SubCell"/>
</dbReference>
<comment type="pathway">
    <text evidence="2">Phospholipid metabolism; phosphatidylglycerol biosynthesis; phosphatidylglycerol from CDP-diacylglycerol: step 1/2.</text>
</comment>
<reference evidence="17 18" key="1">
    <citation type="journal article" date="2010" name="J. Bacteriol.">
        <title>Complete genome sequence of the thermophilic, obligately chemolithoautotrophic hydrogen-oxidizing bacterium Hydrogenobacter thermophilus TK-6.</title>
        <authorList>
            <person name="Arai H."/>
            <person name="Kanbe H."/>
            <person name="Ishii M."/>
            <person name="Igarashi Y."/>
        </authorList>
    </citation>
    <scope>NUCLEOTIDE SEQUENCE [LARGE SCALE GENOMIC DNA]</scope>
    <source>
        <strain evidence="18">DSM 6534 / IAM 12695 / TK-6 [Tokyo]</strain>
    </source>
</reference>
<dbReference type="eggNOG" id="COG0558">
    <property type="taxonomic scope" value="Bacteria"/>
</dbReference>
<evidence type="ECO:0000256" key="13">
    <source>
        <dbReference type="ARBA" id="ARBA00023264"/>
    </source>
</evidence>
<dbReference type="KEGG" id="hte:Hydth_0507"/>
<evidence type="ECO:0000256" key="3">
    <source>
        <dbReference type="ARBA" id="ARBA00010441"/>
    </source>
</evidence>
<keyword evidence="9 16" id="KW-1133">Transmembrane helix</keyword>
<evidence type="ECO:0000256" key="2">
    <source>
        <dbReference type="ARBA" id="ARBA00005042"/>
    </source>
</evidence>
<evidence type="ECO:0000256" key="1">
    <source>
        <dbReference type="ARBA" id="ARBA00004141"/>
    </source>
</evidence>
<comment type="catalytic activity">
    <reaction evidence="14">
        <text>a CDP-1,2-diacyl-sn-glycerol + sn-glycerol 3-phosphate = a 1,2-diacyl-sn-glycero-3-phospho-(1'-sn-glycero-3'-phosphate) + CMP + H(+)</text>
        <dbReference type="Rhea" id="RHEA:12593"/>
        <dbReference type="ChEBI" id="CHEBI:15378"/>
        <dbReference type="ChEBI" id="CHEBI:57597"/>
        <dbReference type="ChEBI" id="CHEBI:58332"/>
        <dbReference type="ChEBI" id="CHEBI:60110"/>
        <dbReference type="ChEBI" id="CHEBI:60377"/>
        <dbReference type="EC" id="2.7.8.5"/>
    </reaction>
</comment>
<evidence type="ECO:0000256" key="5">
    <source>
        <dbReference type="ARBA" id="ARBA00014944"/>
    </source>
</evidence>
<gene>
    <name evidence="17" type="primary">pgsA1</name>
    <name evidence="17" type="ordered locus">HTH_0509</name>
</gene>
<dbReference type="PANTHER" id="PTHR14269:SF11">
    <property type="entry name" value="CDP-DIACYLGLYCEROL--GLYCEROL-3-PHOSPHATE 3-PHOSPHATIDYLTRANSFERASE"/>
    <property type="match status" value="1"/>
</dbReference>
<evidence type="ECO:0000256" key="6">
    <source>
        <dbReference type="ARBA" id="ARBA00022516"/>
    </source>
</evidence>
<feature type="transmembrane region" description="Helical" evidence="16">
    <location>
        <begin position="88"/>
        <end position="107"/>
    </location>
</feature>
<evidence type="ECO:0000313" key="17">
    <source>
        <dbReference type="EMBL" id="BAI68973.1"/>
    </source>
</evidence>
<keyword evidence="11 16" id="KW-0472">Membrane</keyword>
<dbReference type="PANTHER" id="PTHR14269">
    <property type="entry name" value="CDP-DIACYLGLYCEROL--GLYCEROL-3-PHOSPHATE 3-PHOSPHATIDYLTRANSFERASE-RELATED"/>
    <property type="match status" value="1"/>
</dbReference>
<comment type="subcellular location">
    <subcellularLocation>
        <location evidence="1">Membrane</location>
        <topology evidence="1">Multi-pass membrane protein</topology>
    </subcellularLocation>
</comment>
<dbReference type="InterPro" id="IPR043130">
    <property type="entry name" value="CDP-OH_PTrfase_TM_dom"/>
</dbReference>
<keyword evidence="7 15" id="KW-0808">Transferase</keyword>
<dbReference type="RefSeq" id="WP_012963155.1">
    <property type="nucleotide sequence ID" value="NC_013799.1"/>
</dbReference>
<dbReference type="PROSITE" id="PS00379">
    <property type="entry name" value="CDP_ALCOHOL_P_TRANSF"/>
    <property type="match status" value="1"/>
</dbReference>
<keyword evidence="10" id="KW-0443">Lipid metabolism</keyword>
<feature type="transmembrane region" description="Helical" evidence="16">
    <location>
        <begin position="145"/>
        <end position="164"/>
    </location>
</feature>
<organism evidence="17 18">
    <name type="scientific">Hydrogenobacter thermophilus (strain DSM 6534 / IAM 12695 / TK-6)</name>
    <dbReference type="NCBI Taxonomy" id="608538"/>
    <lineage>
        <taxon>Bacteria</taxon>
        <taxon>Pseudomonadati</taxon>
        <taxon>Aquificota</taxon>
        <taxon>Aquificia</taxon>
        <taxon>Aquificales</taxon>
        <taxon>Aquificaceae</taxon>
        <taxon>Hydrogenobacter</taxon>
    </lineage>
</organism>
<evidence type="ECO:0000256" key="11">
    <source>
        <dbReference type="ARBA" id="ARBA00023136"/>
    </source>
</evidence>
<evidence type="ECO:0000256" key="7">
    <source>
        <dbReference type="ARBA" id="ARBA00022679"/>
    </source>
</evidence>
<dbReference type="InterPro" id="IPR048254">
    <property type="entry name" value="CDP_ALCOHOL_P_TRANSF_CS"/>
</dbReference>
<dbReference type="PATRIC" id="fig|608538.5.peg.513"/>
<keyword evidence="12" id="KW-0594">Phospholipid biosynthesis</keyword>
<evidence type="ECO:0000256" key="8">
    <source>
        <dbReference type="ARBA" id="ARBA00022692"/>
    </source>
</evidence>
<sequence>MLGFYRNLPNILSLLRLFLSPLLLSADKNLLPYLFSILALTDALDGFLARRFKRETQLGRILDPLADKVLLLTALFVCTFELKNMPQILLFSLLARDVFILLGASVIYLKLKKVPKPSLWGKITTTVVALSVLLCMFLHSPFINFLLSSLCLLFIIISWIDYAVKGIKTFKNQTSS</sequence>
<dbReference type="InterPro" id="IPR004570">
    <property type="entry name" value="Phosphatidylglycerol_P_synth"/>
</dbReference>
<dbReference type="KEGG" id="hth:HTH_0509"/>
<dbReference type="EMBL" id="AP011112">
    <property type="protein sequence ID" value="BAI68973.1"/>
    <property type="molecule type" value="Genomic_DNA"/>
</dbReference>
<feature type="transmembrane region" description="Helical" evidence="16">
    <location>
        <begin position="119"/>
        <end position="139"/>
    </location>
</feature>
<dbReference type="GO" id="GO:0046474">
    <property type="term" value="P:glycerophospholipid biosynthetic process"/>
    <property type="evidence" value="ECO:0007669"/>
    <property type="project" value="TreeGrafter"/>
</dbReference>
<dbReference type="InterPro" id="IPR050324">
    <property type="entry name" value="CDP-alcohol_PTase-I"/>
</dbReference>
<dbReference type="OrthoDB" id="9796672at2"/>
<dbReference type="Gene3D" id="1.20.120.1760">
    <property type="match status" value="1"/>
</dbReference>
<evidence type="ECO:0000256" key="12">
    <source>
        <dbReference type="ARBA" id="ARBA00023209"/>
    </source>
</evidence>
<evidence type="ECO:0000256" key="16">
    <source>
        <dbReference type="SAM" id="Phobius"/>
    </source>
</evidence>
<dbReference type="Proteomes" id="UP000002574">
    <property type="component" value="Chromosome"/>
</dbReference>
<comment type="similarity">
    <text evidence="3 15">Belongs to the CDP-alcohol phosphatidyltransferase class-I family.</text>
</comment>
<protein>
    <recommendedName>
        <fullName evidence="5">CDP-diacylglycerol--glycerol-3-phosphate 3-phosphatidyltransferase</fullName>
        <ecNumber evidence="4">2.7.8.5</ecNumber>
    </recommendedName>
</protein>
<evidence type="ECO:0000256" key="10">
    <source>
        <dbReference type="ARBA" id="ARBA00023098"/>
    </source>
</evidence>
<evidence type="ECO:0000313" key="18">
    <source>
        <dbReference type="Proteomes" id="UP000002574"/>
    </source>
</evidence>
<dbReference type="Pfam" id="PF01066">
    <property type="entry name" value="CDP-OH_P_transf"/>
    <property type="match status" value="1"/>
</dbReference>
<dbReference type="EC" id="2.7.8.5" evidence="4"/>
<evidence type="ECO:0000256" key="9">
    <source>
        <dbReference type="ARBA" id="ARBA00022989"/>
    </source>
</evidence>
<evidence type="ECO:0000256" key="14">
    <source>
        <dbReference type="ARBA" id="ARBA00048586"/>
    </source>
</evidence>
<dbReference type="InterPro" id="IPR000462">
    <property type="entry name" value="CDP-OH_P_trans"/>
</dbReference>
<keyword evidence="18" id="KW-1185">Reference proteome</keyword>
<proteinExistence type="inferred from homology"/>
<evidence type="ECO:0000256" key="4">
    <source>
        <dbReference type="ARBA" id="ARBA00013170"/>
    </source>
</evidence>
<keyword evidence="8 16" id="KW-0812">Transmembrane</keyword>
<evidence type="ECO:0000256" key="15">
    <source>
        <dbReference type="RuleBase" id="RU003750"/>
    </source>
</evidence>
<keyword evidence="13" id="KW-1208">Phospholipid metabolism</keyword>
<dbReference type="GO" id="GO:0008444">
    <property type="term" value="F:CDP-diacylglycerol-glycerol-3-phosphate 3-phosphatidyltransferase activity"/>
    <property type="evidence" value="ECO:0007669"/>
    <property type="project" value="UniProtKB-EC"/>
</dbReference>
<dbReference type="STRING" id="608538.HTH_0509"/>
<name>D3DGM1_HYDTT</name>
<accession>D3DGM1</accession>
<dbReference type="PIRSF" id="PIRSF000847">
    <property type="entry name" value="Phos_ph_gly_syn"/>
    <property type="match status" value="1"/>
</dbReference>
<dbReference type="AlphaFoldDB" id="D3DGM1"/>